<keyword evidence="2" id="KW-1185">Reference proteome</keyword>
<dbReference type="AlphaFoldDB" id="A0A164SHE8"/>
<proteinExistence type="predicted"/>
<sequence length="215" mass="22416">MQKCLMPLLIFRPEIYRCHRLTDRLTTSLWVEGNNLEVEVAYAPLPAPVPTPPPVFAPALPANAAAGPPPPPPPPAPPVAAIPGPEPVPVVVAADPQPNGLVIGPYPWTASPGGAYVAYKKMVSHLPPFLKNLAVQSVPVRPTNNPEFISANFANVPGAAVQVADAWKLYIGGARRDAKGVSFIPVIATTPPAGPPPPPLTADQATALFEAAQAL</sequence>
<protein>
    <submittedName>
        <fullName evidence="1">Uncharacterized protein</fullName>
    </submittedName>
</protein>
<evidence type="ECO:0000313" key="1">
    <source>
        <dbReference type="EMBL" id="KZS91484.1"/>
    </source>
</evidence>
<accession>A0A164SHE8</accession>
<name>A0A164SHE8_9AGAM</name>
<evidence type="ECO:0000313" key="2">
    <source>
        <dbReference type="Proteomes" id="UP000076722"/>
    </source>
</evidence>
<dbReference type="EMBL" id="KV419415">
    <property type="protein sequence ID" value="KZS91484.1"/>
    <property type="molecule type" value="Genomic_DNA"/>
</dbReference>
<dbReference type="Proteomes" id="UP000076722">
    <property type="component" value="Unassembled WGS sequence"/>
</dbReference>
<gene>
    <name evidence="1" type="ORF">SISNIDRAFT_467726</name>
</gene>
<reference evidence="1 2" key="1">
    <citation type="journal article" date="2016" name="Mol. Biol. Evol.">
        <title>Comparative Genomics of Early-Diverging Mushroom-Forming Fungi Provides Insights into the Origins of Lignocellulose Decay Capabilities.</title>
        <authorList>
            <person name="Nagy L.G."/>
            <person name="Riley R."/>
            <person name="Tritt A."/>
            <person name="Adam C."/>
            <person name="Daum C."/>
            <person name="Floudas D."/>
            <person name="Sun H."/>
            <person name="Yadav J.S."/>
            <person name="Pangilinan J."/>
            <person name="Larsson K.H."/>
            <person name="Matsuura K."/>
            <person name="Barry K."/>
            <person name="Labutti K."/>
            <person name="Kuo R."/>
            <person name="Ohm R.A."/>
            <person name="Bhattacharya S.S."/>
            <person name="Shirouzu T."/>
            <person name="Yoshinaga Y."/>
            <person name="Martin F.M."/>
            <person name="Grigoriev I.V."/>
            <person name="Hibbett D.S."/>
        </authorList>
    </citation>
    <scope>NUCLEOTIDE SEQUENCE [LARGE SCALE GENOMIC DNA]</scope>
    <source>
        <strain evidence="1 2">HHB9708</strain>
    </source>
</reference>
<organism evidence="1 2">
    <name type="scientific">Sistotremastrum niveocremeum HHB9708</name>
    <dbReference type="NCBI Taxonomy" id="1314777"/>
    <lineage>
        <taxon>Eukaryota</taxon>
        <taxon>Fungi</taxon>
        <taxon>Dikarya</taxon>
        <taxon>Basidiomycota</taxon>
        <taxon>Agaricomycotina</taxon>
        <taxon>Agaricomycetes</taxon>
        <taxon>Sistotremastrales</taxon>
        <taxon>Sistotremastraceae</taxon>
        <taxon>Sertulicium</taxon>
        <taxon>Sertulicium niveocremeum</taxon>
    </lineage>
</organism>